<dbReference type="PANTHER" id="PTHR42470:SF1">
    <property type="entry name" value="VAST DOMAIN-CONTAINING PROTEIN"/>
    <property type="match status" value="1"/>
</dbReference>
<evidence type="ECO:0000313" key="3">
    <source>
        <dbReference type="EMBL" id="KAF1994945.1"/>
    </source>
</evidence>
<feature type="region of interest" description="Disordered" evidence="1">
    <location>
        <begin position="297"/>
        <end position="378"/>
    </location>
</feature>
<gene>
    <name evidence="3" type="ORF">P154DRAFT_446637</name>
</gene>
<dbReference type="AlphaFoldDB" id="A0A6A5W748"/>
<feature type="compositionally biased region" description="Polar residues" evidence="1">
    <location>
        <begin position="297"/>
        <end position="311"/>
    </location>
</feature>
<feature type="compositionally biased region" description="Low complexity" evidence="1">
    <location>
        <begin position="13"/>
        <end position="23"/>
    </location>
</feature>
<feature type="region of interest" description="Disordered" evidence="1">
    <location>
        <begin position="1"/>
        <end position="31"/>
    </location>
</feature>
<dbReference type="EMBL" id="ML977649">
    <property type="protein sequence ID" value="KAF1994945.1"/>
    <property type="molecule type" value="Genomic_DNA"/>
</dbReference>
<feature type="domain" description="DUF7924" evidence="2">
    <location>
        <begin position="82"/>
        <end position="287"/>
    </location>
</feature>
<evidence type="ECO:0000256" key="1">
    <source>
        <dbReference type="SAM" id="MobiDB-lite"/>
    </source>
</evidence>
<reference evidence="3" key="1">
    <citation type="journal article" date="2020" name="Stud. Mycol.">
        <title>101 Dothideomycetes genomes: a test case for predicting lifestyles and emergence of pathogens.</title>
        <authorList>
            <person name="Haridas S."/>
            <person name="Albert R."/>
            <person name="Binder M."/>
            <person name="Bloem J."/>
            <person name="Labutti K."/>
            <person name="Salamov A."/>
            <person name="Andreopoulos B."/>
            <person name="Baker S."/>
            <person name="Barry K."/>
            <person name="Bills G."/>
            <person name="Bluhm B."/>
            <person name="Cannon C."/>
            <person name="Castanera R."/>
            <person name="Culley D."/>
            <person name="Daum C."/>
            <person name="Ezra D."/>
            <person name="Gonzalez J."/>
            <person name="Henrissat B."/>
            <person name="Kuo A."/>
            <person name="Liang C."/>
            <person name="Lipzen A."/>
            <person name="Lutzoni F."/>
            <person name="Magnuson J."/>
            <person name="Mondo S."/>
            <person name="Nolan M."/>
            <person name="Ohm R."/>
            <person name="Pangilinan J."/>
            <person name="Park H.-J."/>
            <person name="Ramirez L."/>
            <person name="Alfaro M."/>
            <person name="Sun H."/>
            <person name="Tritt A."/>
            <person name="Yoshinaga Y."/>
            <person name="Zwiers L.-H."/>
            <person name="Turgeon B."/>
            <person name="Goodwin S."/>
            <person name="Spatafora J."/>
            <person name="Crous P."/>
            <person name="Grigoriev I."/>
        </authorList>
    </citation>
    <scope>NUCLEOTIDE SEQUENCE</scope>
    <source>
        <strain evidence="3">CBS 123094</strain>
    </source>
</reference>
<sequence length="428" mass="47861">MQNNYAANSSFRSVSEFDSQSSKSSKRTVEDPFYRTLYCQPNGIFLNKPNTQPPSPVRYIISGLDKERKSPQPDFNNDEELESIEEAPEAAVERYFNTKVFPPTLPTLRRDDRAPMTAQVPSLPAATTKISRPQPDALYGYTNSTFDQDGRYLFTTRDAYANSTNLLYPFFVIEYKGDGGSMMVATNQCLGGASTCVSIAENLKQRLQTAGLDEITPLDTCSFSIAVNGSEARLLVTWKASHEAYYTKRCGSYTMRKPEDIQKFRTVCRNVLDWGRTERLQQIYSAIDALAEHSRQIQSAKSKSRLQTTSEEIPPSKRRVTRAKPPAPSYAATRVGPPAYTANSSHLPNQVPALIPPPSYGEYSSPYPPTHHSSESFRSIPKTDVSNIQALPSPHSSAPSRKLFYDTEHQSWYYVDAMGNSIWAKHGA</sequence>
<proteinExistence type="predicted"/>
<name>A0A6A5W748_9PLEO</name>
<dbReference type="Pfam" id="PF25545">
    <property type="entry name" value="DUF7924"/>
    <property type="match status" value="1"/>
</dbReference>
<organism evidence="3 4">
    <name type="scientific">Amniculicola lignicola CBS 123094</name>
    <dbReference type="NCBI Taxonomy" id="1392246"/>
    <lineage>
        <taxon>Eukaryota</taxon>
        <taxon>Fungi</taxon>
        <taxon>Dikarya</taxon>
        <taxon>Ascomycota</taxon>
        <taxon>Pezizomycotina</taxon>
        <taxon>Dothideomycetes</taxon>
        <taxon>Pleosporomycetidae</taxon>
        <taxon>Pleosporales</taxon>
        <taxon>Amniculicolaceae</taxon>
        <taxon>Amniculicola</taxon>
    </lineage>
</organism>
<dbReference type="PANTHER" id="PTHR42470">
    <property type="entry name" value="VAST DOMAIN-CONTAINING PROTEIN"/>
    <property type="match status" value="1"/>
</dbReference>
<dbReference type="InterPro" id="IPR057684">
    <property type="entry name" value="DUF7924"/>
</dbReference>
<dbReference type="OrthoDB" id="3792540at2759"/>
<accession>A0A6A5W748</accession>
<evidence type="ECO:0000313" key="4">
    <source>
        <dbReference type="Proteomes" id="UP000799779"/>
    </source>
</evidence>
<feature type="compositionally biased region" description="Polar residues" evidence="1">
    <location>
        <begin position="1"/>
        <end position="12"/>
    </location>
</feature>
<evidence type="ECO:0000259" key="2">
    <source>
        <dbReference type="Pfam" id="PF25545"/>
    </source>
</evidence>
<keyword evidence="4" id="KW-1185">Reference proteome</keyword>
<dbReference type="Proteomes" id="UP000799779">
    <property type="component" value="Unassembled WGS sequence"/>
</dbReference>
<protein>
    <recommendedName>
        <fullName evidence="2">DUF7924 domain-containing protein</fullName>
    </recommendedName>
</protein>